<dbReference type="SUPFAM" id="SSF51658">
    <property type="entry name" value="Xylose isomerase-like"/>
    <property type="match status" value="1"/>
</dbReference>
<dbReference type="InterPro" id="IPR013022">
    <property type="entry name" value="Xyl_isomerase-like_TIM-brl"/>
</dbReference>
<dbReference type="InterPro" id="IPR036237">
    <property type="entry name" value="Xyl_isomerase-like_sf"/>
</dbReference>
<dbReference type="RefSeq" id="WP_342880960.1">
    <property type="nucleotide sequence ID" value="NZ_JBBMQS010000002.1"/>
</dbReference>
<accession>A0ABU9SRQ1</accession>
<proteinExistence type="predicted"/>
<dbReference type="Pfam" id="PF01261">
    <property type="entry name" value="AP_endonuc_2"/>
    <property type="match status" value="1"/>
</dbReference>
<dbReference type="Gene3D" id="3.20.20.150">
    <property type="entry name" value="Divalent-metal-dependent TIM barrel enzymes"/>
    <property type="match status" value="1"/>
</dbReference>
<dbReference type="Proteomes" id="UP001461163">
    <property type="component" value="Unassembled WGS sequence"/>
</dbReference>
<dbReference type="InterPro" id="IPR050312">
    <property type="entry name" value="IolE/XylAMocC-like"/>
</dbReference>
<dbReference type="PANTHER" id="PTHR12110:SF41">
    <property type="entry name" value="INOSOSE DEHYDRATASE"/>
    <property type="match status" value="1"/>
</dbReference>
<feature type="domain" description="Xylose isomerase-like TIM barrel" evidence="1">
    <location>
        <begin position="77"/>
        <end position="265"/>
    </location>
</feature>
<evidence type="ECO:0000259" key="1">
    <source>
        <dbReference type="Pfam" id="PF01261"/>
    </source>
</evidence>
<dbReference type="GO" id="GO:0016853">
    <property type="term" value="F:isomerase activity"/>
    <property type="evidence" value="ECO:0007669"/>
    <property type="project" value="UniProtKB-KW"/>
</dbReference>
<keyword evidence="3" id="KW-1185">Reference proteome</keyword>
<name>A0ABU9SRQ1_9ALTE</name>
<organism evidence="2 3">
    <name type="scientific">Paraglaciecola mesophila</name>
    <dbReference type="NCBI Taxonomy" id="197222"/>
    <lineage>
        <taxon>Bacteria</taxon>
        <taxon>Pseudomonadati</taxon>
        <taxon>Pseudomonadota</taxon>
        <taxon>Gammaproteobacteria</taxon>
        <taxon>Alteromonadales</taxon>
        <taxon>Alteromonadaceae</taxon>
        <taxon>Paraglaciecola</taxon>
    </lineage>
</organism>
<keyword evidence="2" id="KW-0413">Isomerase</keyword>
<dbReference type="PROSITE" id="PS51318">
    <property type="entry name" value="TAT"/>
    <property type="match status" value="1"/>
</dbReference>
<comment type="caution">
    <text evidence="2">The sequence shown here is derived from an EMBL/GenBank/DDBJ whole genome shotgun (WGS) entry which is preliminary data.</text>
</comment>
<sequence>MKDLAHSLVCDQTSRFDLAHQDSRRRFVKLSVAAMGLAAMPGSIAFAANMLKTPAAVGLQLYTLRDMMAVSVPATLKLVAAVGYKELEFAGYFDHKASEVKTILHNEGLTAPSAHIGLTEFDKGVTRVIDHALEVGHQYLVIPYLTEEQRGTGIDVYKKLAERCNVIGEACNKAGLKLAYHNHAFEFEIRNGQLPYDVLLNETDKDLMAMEMDLFWMFKAKQDPIAYFKQHPGRFKLWHVKDMDEAGNFADVGTGTIDFAPIFAQSQLSGVEHRFVERDKTDDKLQTIQQGYNAMSALLA</sequence>
<dbReference type="EMBL" id="JBBMQS010000002">
    <property type="protein sequence ID" value="MEM5496542.1"/>
    <property type="molecule type" value="Genomic_DNA"/>
</dbReference>
<dbReference type="PANTHER" id="PTHR12110">
    <property type="entry name" value="HYDROXYPYRUVATE ISOMERASE"/>
    <property type="match status" value="1"/>
</dbReference>
<reference evidence="2 3" key="1">
    <citation type="submission" date="2024-03" db="EMBL/GenBank/DDBJ databases">
        <title>Community enrichment and isolation of bacterial strains for fucoidan degradation.</title>
        <authorList>
            <person name="Sichert A."/>
        </authorList>
    </citation>
    <scope>NUCLEOTIDE SEQUENCE [LARGE SCALE GENOMIC DNA]</scope>
    <source>
        <strain evidence="2 3">AS12</strain>
    </source>
</reference>
<evidence type="ECO:0000313" key="2">
    <source>
        <dbReference type="EMBL" id="MEM5496542.1"/>
    </source>
</evidence>
<dbReference type="InterPro" id="IPR006311">
    <property type="entry name" value="TAT_signal"/>
</dbReference>
<protein>
    <submittedName>
        <fullName evidence="2">Sugar phosphate isomerase/epimerase</fullName>
    </submittedName>
</protein>
<gene>
    <name evidence="2" type="ORF">WNY77_03930</name>
</gene>
<evidence type="ECO:0000313" key="3">
    <source>
        <dbReference type="Proteomes" id="UP001461163"/>
    </source>
</evidence>